<proteinExistence type="predicted"/>
<accession>A0A2M3ZUP1</accession>
<feature type="region of interest" description="Disordered" evidence="1">
    <location>
        <begin position="33"/>
        <end position="67"/>
    </location>
</feature>
<evidence type="ECO:0000256" key="1">
    <source>
        <dbReference type="SAM" id="MobiDB-lite"/>
    </source>
</evidence>
<dbReference type="EMBL" id="GGFM01011515">
    <property type="protein sequence ID" value="MBW32266.1"/>
    <property type="molecule type" value="Transcribed_RNA"/>
</dbReference>
<protein>
    <submittedName>
        <fullName evidence="2">Putative secreted peptide</fullName>
    </submittedName>
</protein>
<organism evidence="2">
    <name type="scientific">Anopheles braziliensis</name>
    <dbReference type="NCBI Taxonomy" id="58242"/>
    <lineage>
        <taxon>Eukaryota</taxon>
        <taxon>Metazoa</taxon>
        <taxon>Ecdysozoa</taxon>
        <taxon>Arthropoda</taxon>
        <taxon>Hexapoda</taxon>
        <taxon>Insecta</taxon>
        <taxon>Pterygota</taxon>
        <taxon>Neoptera</taxon>
        <taxon>Endopterygota</taxon>
        <taxon>Diptera</taxon>
        <taxon>Nematocera</taxon>
        <taxon>Culicoidea</taxon>
        <taxon>Culicidae</taxon>
        <taxon>Anophelinae</taxon>
        <taxon>Anopheles</taxon>
    </lineage>
</organism>
<sequence>MVASWATILLQSLPPSPAYYTSNTVTMVAHGNGRKARASAPGNFGDHTACSPRLEPPTKNKPASQQM</sequence>
<name>A0A2M3ZUP1_9DIPT</name>
<evidence type="ECO:0000313" key="2">
    <source>
        <dbReference type="EMBL" id="MBW32266.1"/>
    </source>
</evidence>
<reference evidence="2" key="1">
    <citation type="submission" date="2018-01" db="EMBL/GenBank/DDBJ databases">
        <title>An insight into the sialome of Amazonian anophelines.</title>
        <authorList>
            <person name="Ribeiro J.M."/>
            <person name="Scarpassa V."/>
            <person name="Calvo E."/>
        </authorList>
    </citation>
    <scope>NUCLEOTIDE SEQUENCE</scope>
    <source>
        <tissue evidence="2">Salivary glands</tissue>
    </source>
</reference>
<dbReference type="AlphaFoldDB" id="A0A2M3ZUP1"/>